<reference evidence="1 2" key="1">
    <citation type="journal article" date="2020" name="ISME J.">
        <title>Uncovering the hidden diversity of litter-decomposition mechanisms in mushroom-forming fungi.</title>
        <authorList>
            <person name="Floudas D."/>
            <person name="Bentzer J."/>
            <person name="Ahren D."/>
            <person name="Johansson T."/>
            <person name="Persson P."/>
            <person name="Tunlid A."/>
        </authorList>
    </citation>
    <scope>NUCLEOTIDE SEQUENCE [LARGE SCALE GENOMIC DNA]</scope>
    <source>
        <strain evidence="1 2">CBS 406.79</strain>
    </source>
</reference>
<evidence type="ECO:0000313" key="2">
    <source>
        <dbReference type="Proteomes" id="UP000518752"/>
    </source>
</evidence>
<dbReference type="InterPro" id="IPR001611">
    <property type="entry name" value="Leu-rich_rpt"/>
</dbReference>
<dbReference type="Gene3D" id="3.80.10.10">
    <property type="entry name" value="Ribonuclease Inhibitor"/>
    <property type="match status" value="1"/>
</dbReference>
<evidence type="ECO:0000313" key="1">
    <source>
        <dbReference type="EMBL" id="KAF5357560.1"/>
    </source>
</evidence>
<dbReference type="InterPro" id="IPR032675">
    <property type="entry name" value="LRR_dom_sf"/>
</dbReference>
<dbReference type="SUPFAM" id="SSF52058">
    <property type="entry name" value="L domain-like"/>
    <property type="match status" value="1"/>
</dbReference>
<dbReference type="OrthoDB" id="2662290at2759"/>
<protein>
    <submittedName>
        <fullName evidence="1">Uncharacterized protein</fullName>
    </submittedName>
</protein>
<dbReference type="EMBL" id="JAACJN010000236">
    <property type="protein sequence ID" value="KAF5357560.1"/>
    <property type="molecule type" value="Genomic_DNA"/>
</dbReference>
<comment type="caution">
    <text evidence="1">The sequence shown here is derived from an EMBL/GenBank/DDBJ whole genome shotgun (WGS) entry which is preliminary data.</text>
</comment>
<dbReference type="AlphaFoldDB" id="A0A8H5LHE0"/>
<keyword evidence="2" id="KW-1185">Reference proteome</keyword>
<dbReference type="Pfam" id="PF00560">
    <property type="entry name" value="LRR_1"/>
    <property type="match status" value="1"/>
</dbReference>
<dbReference type="Proteomes" id="UP000518752">
    <property type="component" value="Unassembled WGS sequence"/>
</dbReference>
<sequence>MSGLGLANSEYYSRATQTLALPSSAPSAKPGGLGHARAFSSAFSPPSSSSSASISELAVPIPSVPLSEILSIPPIPPDTASFASSLRVLSFKNRRADRSFTLPASASYDVDTGLLPNLEELDLEGCNFSDSVPVARIATGSSGATTPTRSNEPLLSLITTLFPNLVTLNLSYNLLTSDLFKAEEGKPDVLSRILFLPEGGSQAVPKTKGLKHLLLKGNRITNLDAFAAIGRDGLGTGSGGNKFTLEELDVRDNEIVALPPKLGMWPLEVLLVDGNV</sequence>
<organism evidence="1 2">
    <name type="scientific">Collybiopsis confluens</name>
    <dbReference type="NCBI Taxonomy" id="2823264"/>
    <lineage>
        <taxon>Eukaryota</taxon>
        <taxon>Fungi</taxon>
        <taxon>Dikarya</taxon>
        <taxon>Basidiomycota</taxon>
        <taxon>Agaricomycotina</taxon>
        <taxon>Agaricomycetes</taxon>
        <taxon>Agaricomycetidae</taxon>
        <taxon>Agaricales</taxon>
        <taxon>Marasmiineae</taxon>
        <taxon>Omphalotaceae</taxon>
        <taxon>Collybiopsis</taxon>
    </lineage>
</organism>
<accession>A0A8H5LHE0</accession>
<gene>
    <name evidence="1" type="ORF">D9757_012368</name>
</gene>
<proteinExistence type="predicted"/>
<name>A0A8H5LHE0_9AGAR</name>